<sequence length="112" mass="13160">MTNSKYSPDHYQLGRIQVWDFIVDQDLGFLEGNVIKYICRAGHKPHEDRIDDLLKAKTYIQKLIDTTHDYDSGLPRTSCQVQNSNDPTDRHFLPQYLEHPTPSDYRGVRRVR</sequence>
<accession>A0A096VKW5</accession>
<reference evidence="3" key="1">
    <citation type="submission" date="2012-12" db="EMBL/GenBank/DDBJ databases">
        <title>Genomics of marine cyanopodoviruses.</title>
        <authorList>
            <person name="Huang S."/>
            <person name="Chen F."/>
        </authorList>
    </citation>
    <scope>NUCLEOTIDE SEQUENCE [LARGE SCALE GENOMIC DNA]</scope>
</reference>
<evidence type="ECO:0000256" key="1">
    <source>
        <dbReference type="SAM" id="MobiDB-lite"/>
    </source>
</evidence>
<dbReference type="RefSeq" id="YP_009220238.1">
    <property type="nucleotide sequence ID" value="NC_029031.1"/>
</dbReference>
<dbReference type="Pfam" id="PF11753">
    <property type="entry name" value="DUF3310"/>
    <property type="match status" value="1"/>
</dbReference>
<feature type="compositionally biased region" description="Polar residues" evidence="1">
    <location>
        <begin position="75"/>
        <end position="86"/>
    </location>
</feature>
<gene>
    <name evidence="2" type="ORF">S-CBP42_0055</name>
</gene>
<dbReference type="EMBL" id="KC310805">
    <property type="protein sequence ID" value="AGK86705.1"/>
    <property type="molecule type" value="Genomic_DNA"/>
</dbReference>
<protein>
    <recommendedName>
        <fullName evidence="4">SaV-like</fullName>
    </recommendedName>
</protein>
<dbReference type="KEGG" id="vg:26646412"/>
<evidence type="ECO:0000313" key="2">
    <source>
        <dbReference type="EMBL" id="AGK86705.1"/>
    </source>
</evidence>
<feature type="region of interest" description="Disordered" evidence="1">
    <location>
        <begin position="74"/>
        <end position="112"/>
    </location>
</feature>
<keyword evidence="3" id="KW-1185">Reference proteome</keyword>
<evidence type="ECO:0008006" key="4">
    <source>
        <dbReference type="Google" id="ProtNLM"/>
    </source>
</evidence>
<proteinExistence type="predicted"/>
<reference evidence="2 3" key="2">
    <citation type="journal article" date="2015" name="PLoS ONE">
        <title>Comparative Genomic and Phylogenomic Analyses Reveal a Conserved Core Genome Shared by Estuarine and Oceanic Cyanopodoviruses.</title>
        <authorList>
            <person name="Huang S."/>
            <person name="Zhang S."/>
            <person name="Jiao N."/>
            <person name="Chen F."/>
        </authorList>
    </citation>
    <scope>NUCLEOTIDE SEQUENCE [LARGE SCALE GENOMIC DNA]</scope>
</reference>
<dbReference type="Proteomes" id="UP000030042">
    <property type="component" value="Segment"/>
</dbReference>
<organism evidence="2 3">
    <name type="scientific">Synechococcus phage S-CBP42</name>
    <dbReference type="NCBI Taxonomy" id="461711"/>
    <lineage>
        <taxon>Viruses</taxon>
        <taxon>Duplodnaviria</taxon>
        <taxon>Heunggongvirae</taxon>
        <taxon>Uroviricota</taxon>
        <taxon>Caudoviricetes</taxon>
        <taxon>Autographivirales</taxon>
        <taxon>Aegirvirus</taxon>
        <taxon>Aegirvirus SCBP42</taxon>
    </lineage>
</organism>
<name>A0A096VKW5_9CAUD</name>
<dbReference type="GeneID" id="26646412"/>
<dbReference type="OrthoDB" id="26730at10239"/>
<evidence type="ECO:0000313" key="3">
    <source>
        <dbReference type="Proteomes" id="UP000030042"/>
    </source>
</evidence>
<dbReference type="InterPro" id="IPR021739">
    <property type="entry name" value="SaV-like"/>
</dbReference>